<accession>A0ACD4CUR5</accession>
<sequence>MASIATGRENAIVKLRRYILFKQLTYQALKVPSGSVLKIGGANAWKIGAGLRPGHPWRK</sequence>
<dbReference type="EMBL" id="CP104969">
    <property type="protein sequence ID" value="UXN57337.1"/>
    <property type="molecule type" value="Genomic_DNA"/>
</dbReference>
<proteinExistence type="predicted"/>
<geneLocation type="plasmid" evidence="1 2">
    <name>p_unnamed4</name>
</geneLocation>
<organism evidence="1 2">
    <name type="scientific">Phyllobacterium zundukense</name>
    <dbReference type="NCBI Taxonomy" id="1867719"/>
    <lineage>
        <taxon>Bacteria</taxon>
        <taxon>Pseudomonadati</taxon>
        <taxon>Pseudomonadota</taxon>
        <taxon>Alphaproteobacteria</taxon>
        <taxon>Hyphomicrobiales</taxon>
        <taxon>Phyllobacteriaceae</taxon>
        <taxon>Phyllobacterium</taxon>
    </lineage>
</organism>
<dbReference type="Proteomes" id="UP001061991">
    <property type="component" value="Plasmid p_unnamed4"/>
</dbReference>
<reference evidence="1" key="1">
    <citation type="submission" date="2022-09" db="EMBL/GenBank/DDBJ databases">
        <title>Interaction between co-microsymbionts with complementary sets of symbiotic genes in legume-rhizobium systems.</title>
        <authorList>
            <person name="Safronova V."/>
            <person name="Sazanova A."/>
            <person name="Afonin A."/>
            <person name="Chirak E."/>
        </authorList>
    </citation>
    <scope>NUCLEOTIDE SEQUENCE</scope>
    <source>
        <strain evidence="1">A18/3m</strain>
    </source>
</reference>
<evidence type="ECO:0000313" key="2">
    <source>
        <dbReference type="Proteomes" id="UP001061991"/>
    </source>
</evidence>
<keyword evidence="2" id="KW-1185">Reference proteome</keyword>
<protein>
    <submittedName>
        <fullName evidence="1">Uncharacterized protein</fullName>
    </submittedName>
</protein>
<gene>
    <name evidence="1" type="ORF">N8E88_00890</name>
</gene>
<keyword evidence="1" id="KW-0614">Plasmid</keyword>
<name>A0ACD4CUR5_9HYPH</name>
<evidence type="ECO:0000313" key="1">
    <source>
        <dbReference type="EMBL" id="UXN57337.1"/>
    </source>
</evidence>